<reference evidence="2 5" key="1">
    <citation type="submission" date="2019-12" db="EMBL/GenBank/DDBJ databases">
        <authorList>
            <person name="Jiao W.-B."/>
            <person name="Schneeberger K."/>
        </authorList>
    </citation>
    <scope>NUCLEOTIDE SEQUENCE [LARGE SCALE GENOMIC DNA]</scope>
    <source>
        <strain evidence="4">cv. An-1</strain>
        <strain evidence="5">cv. C24</strain>
    </source>
</reference>
<evidence type="ECO:0000313" key="4">
    <source>
        <dbReference type="Proteomes" id="UP000426265"/>
    </source>
</evidence>
<dbReference type="EMBL" id="CACSHJ010000087">
    <property type="protein sequence ID" value="CAA0328585.1"/>
    <property type="molecule type" value="Genomic_DNA"/>
</dbReference>
<dbReference type="Proteomes" id="UP000426265">
    <property type="component" value="Unassembled WGS sequence"/>
</dbReference>
<protein>
    <recommendedName>
        <fullName evidence="1">Bet v I/Major latex protein domain-containing protein</fullName>
    </recommendedName>
</protein>
<evidence type="ECO:0000259" key="1">
    <source>
        <dbReference type="SMART" id="SM01037"/>
    </source>
</evidence>
<feature type="domain" description="Bet v I/Major latex protein" evidence="1">
    <location>
        <begin position="7"/>
        <end position="166"/>
    </location>
</feature>
<organism evidence="2 5">
    <name type="scientific">Arabidopsis thaliana</name>
    <name type="common">Mouse-ear cress</name>
    <dbReference type="NCBI Taxonomy" id="3702"/>
    <lineage>
        <taxon>Eukaryota</taxon>
        <taxon>Viridiplantae</taxon>
        <taxon>Streptophyta</taxon>
        <taxon>Embryophyta</taxon>
        <taxon>Tracheophyta</taxon>
        <taxon>Spermatophyta</taxon>
        <taxon>Magnoliopsida</taxon>
        <taxon>eudicotyledons</taxon>
        <taxon>Gunneridae</taxon>
        <taxon>Pentapetalae</taxon>
        <taxon>rosids</taxon>
        <taxon>malvids</taxon>
        <taxon>Brassicales</taxon>
        <taxon>Brassicaceae</taxon>
        <taxon>Camelineae</taxon>
        <taxon>Arabidopsis</taxon>
    </lineage>
</organism>
<dbReference type="InterPro" id="IPR000916">
    <property type="entry name" value="Bet_v_I/MLP"/>
</dbReference>
<accession>A0A5S9WR96</accession>
<evidence type="ECO:0000313" key="3">
    <source>
        <dbReference type="EMBL" id="VYS50654.1"/>
    </source>
</evidence>
<evidence type="ECO:0000313" key="2">
    <source>
        <dbReference type="EMBL" id="CAA0328585.1"/>
    </source>
</evidence>
<dbReference type="SMART" id="SM01037">
    <property type="entry name" value="Bet_v_1"/>
    <property type="match status" value="1"/>
</dbReference>
<dbReference type="OrthoDB" id="1858121at2759"/>
<dbReference type="Pfam" id="PF00407">
    <property type="entry name" value="Bet_v_1"/>
    <property type="match status" value="1"/>
</dbReference>
<evidence type="ECO:0000313" key="5">
    <source>
        <dbReference type="Proteomes" id="UP000434276"/>
    </source>
</evidence>
<sequence>MAEEASSLFGIVETTVELKSSVEKFHDLLVGRPHHMSNATPANIQSAELQEGEMGQVGAVILWNYVHGKSTFISFYGEAKSAKQRIESLDPEKNRITYRVVEGDLLKEYTSFVTTFQVTPKEGEPGSVAHWHFEYEKINEEVAHPETLLQLATEVSKDMDEHLLSEE</sequence>
<dbReference type="Proteomes" id="UP000434276">
    <property type="component" value="Unassembled WGS sequence"/>
</dbReference>
<dbReference type="CDD" id="cd07816">
    <property type="entry name" value="Bet_v1-like"/>
    <property type="match status" value="1"/>
</dbReference>
<dbReference type="Gene3D" id="3.30.530.20">
    <property type="match status" value="1"/>
</dbReference>
<dbReference type="EMBL" id="CACRSJ010000104">
    <property type="protein sequence ID" value="VYS50654.1"/>
    <property type="molecule type" value="Genomic_DNA"/>
</dbReference>
<dbReference type="PANTHER" id="PTHR31907">
    <property type="entry name" value="MLP-LIKE PROTEIN 423"/>
    <property type="match status" value="1"/>
</dbReference>
<dbReference type="InterPro" id="IPR051761">
    <property type="entry name" value="MLP-like_ligand-binding"/>
</dbReference>
<gene>
    <name evidence="3" type="ORF">AN1_LOCUS6124</name>
    <name evidence="2" type="ORF">C24_LOCUS6013</name>
</gene>
<dbReference type="ExpressionAtlas" id="A0A5S9WR96">
    <property type="expression patterns" value="baseline and differential"/>
</dbReference>
<proteinExistence type="predicted"/>
<dbReference type="InterPro" id="IPR023393">
    <property type="entry name" value="START-like_dom_sf"/>
</dbReference>
<accession>A0A654EN68</accession>
<dbReference type="GO" id="GO:0006952">
    <property type="term" value="P:defense response"/>
    <property type="evidence" value="ECO:0007669"/>
    <property type="project" value="InterPro"/>
</dbReference>
<dbReference type="AlphaFoldDB" id="A0A5S9WR96"/>
<dbReference type="SUPFAM" id="SSF55961">
    <property type="entry name" value="Bet v1-like"/>
    <property type="match status" value="1"/>
</dbReference>
<name>A0A5S9WR96_ARATH</name>